<evidence type="ECO:0000259" key="16">
    <source>
        <dbReference type="PROSITE" id="PS51198"/>
    </source>
</evidence>
<dbReference type="PROSITE" id="PS51217">
    <property type="entry name" value="UVRD_HELICASE_CTER"/>
    <property type="match status" value="1"/>
</dbReference>
<name>A0ABQ6CS32_9HYPH</name>
<keyword evidence="2 15" id="KW-0547">Nucleotide-binding</keyword>
<evidence type="ECO:0000256" key="3">
    <source>
        <dbReference type="ARBA" id="ARBA00022763"/>
    </source>
</evidence>
<keyword evidence="7 15" id="KW-0067">ATP-binding</keyword>
<keyword evidence="4 15" id="KW-0378">Hydrolase</keyword>
<dbReference type="InterPro" id="IPR014151">
    <property type="entry name" value="DNA_helicase_AddA"/>
</dbReference>
<evidence type="ECO:0000256" key="6">
    <source>
        <dbReference type="ARBA" id="ARBA00022839"/>
    </source>
</evidence>
<feature type="domain" description="UvrD-like helicase ATP-binding" evidence="16">
    <location>
        <begin position="8"/>
        <end position="490"/>
    </location>
</feature>
<dbReference type="EMBL" id="BSPC01000069">
    <property type="protein sequence ID" value="GLS23186.1"/>
    <property type="molecule type" value="Genomic_DNA"/>
</dbReference>
<comment type="catalytic activity">
    <reaction evidence="14">
        <text>ATP + H2O = ADP + phosphate + H(+)</text>
        <dbReference type="Rhea" id="RHEA:13065"/>
        <dbReference type="ChEBI" id="CHEBI:15377"/>
        <dbReference type="ChEBI" id="CHEBI:15378"/>
        <dbReference type="ChEBI" id="CHEBI:30616"/>
        <dbReference type="ChEBI" id="CHEBI:43474"/>
        <dbReference type="ChEBI" id="CHEBI:456216"/>
        <dbReference type="EC" id="5.6.2.4"/>
    </reaction>
</comment>
<keyword evidence="8" id="KW-0238">DNA-binding</keyword>
<dbReference type="Gene3D" id="3.90.320.10">
    <property type="match status" value="1"/>
</dbReference>
<dbReference type="Gene3D" id="3.40.50.300">
    <property type="entry name" value="P-loop containing nucleotide triphosphate hydrolases"/>
    <property type="match status" value="4"/>
</dbReference>
<keyword evidence="10" id="KW-0413">Isomerase</keyword>
<dbReference type="PROSITE" id="PS51198">
    <property type="entry name" value="UVRD_HELICASE_ATP_BIND"/>
    <property type="match status" value="1"/>
</dbReference>
<evidence type="ECO:0000256" key="9">
    <source>
        <dbReference type="ARBA" id="ARBA00023204"/>
    </source>
</evidence>
<dbReference type="Pfam" id="PF13361">
    <property type="entry name" value="UvrD_C"/>
    <property type="match status" value="1"/>
</dbReference>
<evidence type="ECO:0000313" key="18">
    <source>
        <dbReference type="EMBL" id="GLS23186.1"/>
    </source>
</evidence>
<dbReference type="Gene3D" id="1.10.486.10">
    <property type="entry name" value="PCRA, domain 4"/>
    <property type="match status" value="1"/>
</dbReference>
<proteinExistence type="predicted"/>
<evidence type="ECO:0000256" key="14">
    <source>
        <dbReference type="ARBA" id="ARBA00048988"/>
    </source>
</evidence>
<dbReference type="PANTHER" id="PTHR11070">
    <property type="entry name" value="UVRD / RECB / PCRA DNA HELICASE FAMILY MEMBER"/>
    <property type="match status" value="1"/>
</dbReference>
<keyword evidence="3" id="KW-0227">DNA damage</keyword>
<evidence type="ECO:0000256" key="7">
    <source>
        <dbReference type="ARBA" id="ARBA00022840"/>
    </source>
</evidence>
<dbReference type="PANTHER" id="PTHR11070:SF2">
    <property type="entry name" value="ATP-DEPENDENT DNA HELICASE SRS2"/>
    <property type="match status" value="1"/>
</dbReference>
<dbReference type="InterPro" id="IPR000212">
    <property type="entry name" value="DNA_helicase_UvrD/REP"/>
</dbReference>
<comment type="caution">
    <text evidence="18">The sequence shown here is derived from an EMBL/GenBank/DDBJ whole genome shotgun (WGS) entry which is preliminary data.</text>
</comment>
<feature type="binding site" evidence="15">
    <location>
        <begin position="29"/>
        <end position="36"/>
    </location>
    <ligand>
        <name>ATP</name>
        <dbReference type="ChEBI" id="CHEBI:30616"/>
    </ligand>
</feature>
<protein>
    <recommendedName>
        <fullName evidence="12">DNA 3'-5' helicase</fullName>
        <ecNumber evidence="12">5.6.2.4</ecNumber>
    </recommendedName>
    <alternativeName>
        <fullName evidence="13">DNA 3'-5' helicase II</fullName>
    </alternativeName>
</protein>
<evidence type="ECO:0000256" key="12">
    <source>
        <dbReference type="ARBA" id="ARBA00034808"/>
    </source>
</evidence>
<dbReference type="RefSeq" id="WP_284316110.1">
    <property type="nucleotide sequence ID" value="NZ_BSPC01000069.1"/>
</dbReference>
<sequence length="1146" mass="124321">MTTPRQPSNDTILNQRLASDPTLSAWVSANAGSGKTTVLTRRVIRLLLANVDPSAILCLTFTKAAAANMQNRIFAQLGKWAVMESGKLAAEIEAITGIRPETAGLQRARQLFASAIETPGGLKILTIHAFCERVLHLFPFEANVPAQFSVLDDRAGRELLDAARTSLILEANAEPEGALGRAMARLVEETGEGAFDGLLAEITWERESLRPFLAGKGRADALSQLRLLLDLKPGESVAAIEAAINEAGIPEREWPAMASALREYDSKRVQDLADRLDAAVAAALGRRAEAYRGIFLTGTGEARSPNAFLVKDFSKDYPAYAEQLLEELARIGGLLERRKAAAAYERTGALLAVAAALLGRYKAGKAGRAALDFDDLVQRTADLLSRAGAEWVLYKLDRGIDHILVDEAQDTSPAQWAIIERLAHEFTAGAGARVERRTIFAVGDEKQSIFSFQGAAPAEFARMRAHFRVKAGLAEERFEAIELKQSFRSTPDILRAVDHVFAEADNRRGLSSDDVPTVHETVRAHDPGRVEVWPVEKPLPSPEIAAWDAPFDETPVSSPVIRLARKIAAEARRLIDEGDAATGAHYQAGDIMVLVRSRNALFEAIIRALKFARVPVAGADRIVLTDHIAVMDLMALARFTLLPDDDLTLATVLKGPLIGLYDDDLIALAPGRKGSLWAALAAAAESEDRLASIRHRLMEWLNEAAFKTPFAFFADILARDGGRRVLLARFGQEAADALDEFLRIAGDYERANTASLQGFLAWLAEARAEIKRDMDVARGEVRVMTVHGAKGLEAKIVILADTCSAPDGRHDPKLFWVQSPGRAVGSEIPLWSPNKASDPPPAAEARATIRSESEAEHRRLLYVALTRAEDRLIVAGFEGATARRPGNWYDMIAGTLSAAGARVEPDGEAERLVYEPTPRRPVANQNVSAKAAAVSAPTWLFEKAAAERPPEVTLNPSEAEHPEELAGLASAEPPDPKILRRGALIHALLQYLPEVAPSAQGEAALAFLARAAPEWPDDHRAWAEEALAVLALPELAPLFGAGSRAEVSLAGRIPRPGDADYVVSGRIDRLAVGTDAIRIADFKTNRHPPRTLAEVPTAHLRQIALYRHLLGKLYSERPVKALLVWTATAGVMELPEGVMENFVTGL</sequence>
<comment type="catalytic activity">
    <reaction evidence="11">
        <text>Couples ATP hydrolysis with the unwinding of duplex DNA by translocating in the 3'-5' direction.</text>
        <dbReference type="EC" id="5.6.2.4"/>
    </reaction>
</comment>
<dbReference type="InterPro" id="IPR011604">
    <property type="entry name" value="PDDEXK-like_dom_sf"/>
</dbReference>
<evidence type="ECO:0000256" key="2">
    <source>
        <dbReference type="ARBA" id="ARBA00022741"/>
    </source>
</evidence>
<evidence type="ECO:0000256" key="15">
    <source>
        <dbReference type="PROSITE-ProRule" id="PRU00560"/>
    </source>
</evidence>
<dbReference type="InterPro" id="IPR038726">
    <property type="entry name" value="PDDEXK_AddAB-type"/>
</dbReference>
<dbReference type="GO" id="GO:0004386">
    <property type="term" value="F:helicase activity"/>
    <property type="evidence" value="ECO:0007669"/>
    <property type="project" value="UniProtKB-KW"/>
</dbReference>
<evidence type="ECO:0000259" key="17">
    <source>
        <dbReference type="PROSITE" id="PS51217"/>
    </source>
</evidence>
<keyword evidence="9" id="KW-0234">DNA repair</keyword>
<evidence type="ECO:0000256" key="11">
    <source>
        <dbReference type="ARBA" id="ARBA00034617"/>
    </source>
</evidence>
<evidence type="ECO:0000256" key="10">
    <source>
        <dbReference type="ARBA" id="ARBA00023235"/>
    </source>
</evidence>
<dbReference type="Pfam" id="PF12705">
    <property type="entry name" value="PDDEXK_1"/>
    <property type="match status" value="1"/>
</dbReference>
<dbReference type="InterPro" id="IPR014016">
    <property type="entry name" value="UvrD-like_ATP-bd"/>
</dbReference>
<evidence type="ECO:0000313" key="19">
    <source>
        <dbReference type="Proteomes" id="UP001156882"/>
    </source>
</evidence>
<evidence type="ECO:0000256" key="4">
    <source>
        <dbReference type="ARBA" id="ARBA00022801"/>
    </source>
</evidence>
<gene>
    <name evidence="18" type="ORF">GCM10007874_62060</name>
</gene>
<evidence type="ECO:0000256" key="5">
    <source>
        <dbReference type="ARBA" id="ARBA00022806"/>
    </source>
</evidence>
<dbReference type="SUPFAM" id="SSF52540">
    <property type="entry name" value="P-loop containing nucleoside triphosphate hydrolases"/>
    <property type="match status" value="1"/>
</dbReference>
<dbReference type="NCBIfam" id="TIGR02784">
    <property type="entry name" value="addA_alphas"/>
    <property type="match status" value="1"/>
</dbReference>
<evidence type="ECO:0000256" key="13">
    <source>
        <dbReference type="ARBA" id="ARBA00034923"/>
    </source>
</evidence>
<dbReference type="InterPro" id="IPR027417">
    <property type="entry name" value="P-loop_NTPase"/>
</dbReference>
<dbReference type="EC" id="5.6.2.4" evidence="12"/>
<evidence type="ECO:0000256" key="8">
    <source>
        <dbReference type="ARBA" id="ARBA00023125"/>
    </source>
</evidence>
<evidence type="ECO:0000256" key="1">
    <source>
        <dbReference type="ARBA" id="ARBA00022722"/>
    </source>
</evidence>
<keyword evidence="19" id="KW-1185">Reference proteome</keyword>
<dbReference type="Proteomes" id="UP001156882">
    <property type="component" value="Unassembled WGS sequence"/>
</dbReference>
<accession>A0ABQ6CS32</accession>
<feature type="domain" description="UvrD-like helicase C-terminal" evidence="17">
    <location>
        <begin position="513"/>
        <end position="791"/>
    </location>
</feature>
<organism evidence="18 19">
    <name type="scientific">Labrys miyagiensis</name>
    <dbReference type="NCBI Taxonomy" id="346912"/>
    <lineage>
        <taxon>Bacteria</taxon>
        <taxon>Pseudomonadati</taxon>
        <taxon>Pseudomonadota</taxon>
        <taxon>Alphaproteobacteria</taxon>
        <taxon>Hyphomicrobiales</taxon>
        <taxon>Xanthobacteraceae</taxon>
        <taxon>Labrys</taxon>
    </lineage>
</organism>
<keyword evidence="1" id="KW-0540">Nuclease</keyword>
<reference evidence="19" key="1">
    <citation type="journal article" date="2019" name="Int. J. Syst. Evol. Microbiol.">
        <title>The Global Catalogue of Microorganisms (GCM) 10K type strain sequencing project: providing services to taxonomists for standard genome sequencing and annotation.</title>
        <authorList>
            <consortium name="The Broad Institute Genomics Platform"/>
            <consortium name="The Broad Institute Genome Sequencing Center for Infectious Disease"/>
            <person name="Wu L."/>
            <person name="Ma J."/>
        </authorList>
    </citation>
    <scope>NUCLEOTIDE SEQUENCE [LARGE SCALE GENOMIC DNA]</scope>
    <source>
        <strain evidence="19">NBRC 101365</strain>
    </source>
</reference>
<dbReference type="InterPro" id="IPR014017">
    <property type="entry name" value="DNA_helicase_UvrD-like_C"/>
</dbReference>
<keyword evidence="6" id="KW-0269">Exonuclease</keyword>
<dbReference type="Pfam" id="PF00580">
    <property type="entry name" value="UvrD-helicase"/>
    <property type="match status" value="1"/>
</dbReference>
<keyword evidence="5 15" id="KW-0347">Helicase</keyword>